<accession>A0AAD5X3Y6</accession>
<evidence type="ECO:0000313" key="2">
    <source>
        <dbReference type="EMBL" id="KAJ3053957.1"/>
    </source>
</evidence>
<feature type="region of interest" description="Disordered" evidence="1">
    <location>
        <begin position="1"/>
        <end position="21"/>
    </location>
</feature>
<dbReference type="Proteomes" id="UP001212841">
    <property type="component" value="Unassembled WGS sequence"/>
</dbReference>
<proteinExistence type="predicted"/>
<feature type="region of interest" description="Disordered" evidence="1">
    <location>
        <begin position="59"/>
        <end position="78"/>
    </location>
</feature>
<gene>
    <name evidence="2" type="ORF">HK097_002976</name>
</gene>
<sequence length="127" mass="14270">MLLSSASQPDVRDFKASEYPSKTRKNRCASYDYCGTKTAQDIQNLHLDELIAIGKARDQQNEMSGVGEEGVRSREGSQEVVVAEMWRDGRERRSLSLVSAGREREESVPVHDAVRVVKVEVDSEEEL</sequence>
<evidence type="ECO:0000256" key="1">
    <source>
        <dbReference type="SAM" id="MobiDB-lite"/>
    </source>
</evidence>
<reference evidence="2" key="1">
    <citation type="submission" date="2020-05" db="EMBL/GenBank/DDBJ databases">
        <title>Phylogenomic resolution of chytrid fungi.</title>
        <authorList>
            <person name="Stajich J.E."/>
            <person name="Amses K."/>
            <person name="Simmons R."/>
            <person name="Seto K."/>
            <person name="Myers J."/>
            <person name="Bonds A."/>
            <person name="Quandt C.A."/>
            <person name="Barry K."/>
            <person name="Liu P."/>
            <person name="Grigoriev I."/>
            <person name="Longcore J.E."/>
            <person name="James T.Y."/>
        </authorList>
    </citation>
    <scope>NUCLEOTIDE SEQUENCE</scope>
    <source>
        <strain evidence="2">JEL0318</strain>
    </source>
</reference>
<evidence type="ECO:0000313" key="3">
    <source>
        <dbReference type="Proteomes" id="UP001212841"/>
    </source>
</evidence>
<dbReference type="EMBL" id="JADGJD010000168">
    <property type="protein sequence ID" value="KAJ3053957.1"/>
    <property type="molecule type" value="Genomic_DNA"/>
</dbReference>
<name>A0AAD5X3Y6_9FUNG</name>
<dbReference type="AlphaFoldDB" id="A0AAD5X3Y6"/>
<organism evidence="2 3">
    <name type="scientific">Rhizophlyctis rosea</name>
    <dbReference type="NCBI Taxonomy" id="64517"/>
    <lineage>
        <taxon>Eukaryota</taxon>
        <taxon>Fungi</taxon>
        <taxon>Fungi incertae sedis</taxon>
        <taxon>Chytridiomycota</taxon>
        <taxon>Chytridiomycota incertae sedis</taxon>
        <taxon>Chytridiomycetes</taxon>
        <taxon>Rhizophlyctidales</taxon>
        <taxon>Rhizophlyctidaceae</taxon>
        <taxon>Rhizophlyctis</taxon>
    </lineage>
</organism>
<comment type="caution">
    <text evidence="2">The sequence shown here is derived from an EMBL/GenBank/DDBJ whole genome shotgun (WGS) entry which is preliminary data.</text>
</comment>
<keyword evidence="3" id="KW-1185">Reference proteome</keyword>
<protein>
    <submittedName>
        <fullName evidence="2">Uncharacterized protein</fullName>
    </submittedName>
</protein>